<dbReference type="SMART" id="SM00409">
    <property type="entry name" value="IG"/>
    <property type="match status" value="3"/>
</dbReference>
<name>A0A8C5EZB3_GOUWI</name>
<sequence>MIQGNRILPSIDQKARPLILSLMGAFVLQATATDGSHEALVSVWPQGPNIFLGESVFLQCAVKHNSSAAWSYQWRRYKPHTAPIPNPRHLVSGDSYSITAVTREDAGSYWCTAARKDRKGSAVVLNSLPAVLFVSAQTPPSPSLTPSTRLILSGQRFTVQCPASQNNSTDLKLRYFSPERQQQTTVNQTVLCSAQGRAAGLNQSDMCVFTAAIETSGLYWCEGIEGRSRALNITVSYGNIILMTPAFPVFEGDTVVLYCQYSSSNPNQTLFFKNRVEIITSTCPSSDRTAVMMTIENVTRHDEGLYKCASQDRTMESPESWLSVRPSADGTTGNSSGSWKWVIAPCLIIALLLILVTVWLVRHYRHQILCIQSCWPLSKEEVPAMALPVTTQDVTEVQWDLSWVEMSNLLDKQQLYPG</sequence>
<accession>A0A8C5EZB3</accession>
<dbReference type="GO" id="GO:0006955">
    <property type="term" value="P:immune response"/>
    <property type="evidence" value="ECO:0007669"/>
    <property type="project" value="TreeGrafter"/>
</dbReference>
<dbReference type="SMART" id="SM00408">
    <property type="entry name" value="IGc2"/>
    <property type="match status" value="2"/>
</dbReference>
<dbReference type="GO" id="GO:0004888">
    <property type="term" value="F:transmembrane signaling receptor activity"/>
    <property type="evidence" value="ECO:0007669"/>
    <property type="project" value="TreeGrafter"/>
</dbReference>
<gene>
    <name evidence="5" type="primary">LOC114461713</name>
</gene>
<reference evidence="5" key="1">
    <citation type="submission" date="2020-06" db="EMBL/GenBank/DDBJ databases">
        <authorList>
            <consortium name="Wellcome Sanger Institute Data Sharing"/>
        </authorList>
    </citation>
    <scope>NUCLEOTIDE SEQUENCE [LARGE SCALE GENOMIC DNA]</scope>
</reference>
<dbReference type="InterPro" id="IPR036179">
    <property type="entry name" value="Ig-like_dom_sf"/>
</dbReference>
<feature type="domain" description="Ig-like" evidence="4">
    <location>
        <begin position="140"/>
        <end position="234"/>
    </location>
</feature>
<dbReference type="InterPro" id="IPR003599">
    <property type="entry name" value="Ig_sub"/>
</dbReference>
<dbReference type="InterPro" id="IPR050488">
    <property type="entry name" value="Ig_Fc_receptor"/>
</dbReference>
<dbReference type="PANTHER" id="PTHR11481:SF64">
    <property type="entry name" value="FC RECEPTOR-LIKE PROTEIN 4"/>
    <property type="match status" value="1"/>
</dbReference>
<protein>
    <submittedName>
        <fullName evidence="5">Uncharacterized LOC114461713</fullName>
    </submittedName>
</protein>
<dbReference type="AlphaFoldDB" id="A0A8C5EZB3"/>
<dbReference type="Gene3D" id="2.60.40.10">
    <property type="entry name" value="Immunoglobulins"/>
    <property type="match status" value="2"/>
</dbReference>
<dbReference type="InterPro" id="IPR007110">
    <property type="entry name" value="Ig-like_dom"/>
</dbReference>
<dbReference type="Ensembl" id="ENSGWIT00000027697.1">
    <property type="protein sequence ID" value="ENSGWIP00000025344.1"/>
    <property type="gene ID" value="ENSGWIG00000013379.1"/>
</dbReference>
<feature type="domain" description="Ig-like" evidence="4">
    <location>
        <begin position="53"/>
        <end position="121"/>
    </location>
</feature>
<keyword evidence="6" id="KW-1185">Reference proteome</keyword>
<keyword evidence="1" id="KW-0732">Signal</keyword>
<feature type="domain" description="Ig-like" evidence="4">
    <location>
        <begin position="238"/>
        <end position="323"/>
    </location>
</feature>
<keyword evidence="3" id="KW-1133">Transmembrane helix</keyword>
<dbReference type="SUPFAM" id="SSF48726">
    <property type="entry name" value="Immunoglobulin"/>
    <property type="match status" value="2"/>
</dbReference>
<organism evidence="5 6">
    <name type="scientific">Gouania willdenowi</name>
    <name type="common">Blunt-snouted clingfish</name>
    <name type="synonym">Lepadogaster willdenowi</name>
    <dbReference type="NCBI Taxonomy" id="441366"/>
    <lineage>
        <taxon>Eukaryota</taxon>
        <taxon>Metazoa</taxon>
        <taxon>Chordata</taxon>
        <taxon>Craniata</taxon>
        <taxon>Vertebrata</taxon>
        <taxon>Euteleostomi</taxon>
        <taxon>Actinopterygii</taxon>
        <taxon>Neopterygii</taxon>
        <taxon>Teleostei</taxon>
        <taxon>Neoteleostei</taxon>
        <taxon>Acanthomorphata</taxon>
        <taxon>Ovalentaria</taxon>
        <taxon>Blenniimorphae</taxon>
        <taxon>Blenniiformes</taxon>
        <taxon>Gobiesocoidei</taxon>
        <taxon>Gobiesocidae</taxon>
        <taxon>Gobiesocinae</taxon>
        <taxon>Gouania</taxon>
    </lineage>
</organism>
<feature type="transmembrane region" description="Helical" evidence="3">
    <location>
        <begin position="341"/>
        <end position="361"/>
    </location>
</feature>
<dbReference type="Proteomes" id="UP000694680">
    <property type="component" value="Chromosome 4"/>
</dbReference>
<proteinExistence type="predicted"/>
<evidence type="ECO:0000313" key="5">
    <source>
        <dbReference type="Ensembl" id="ENSGWIP00000025344.1"/>
    </source>
</evidence>
<evidence type="ECO:0000259" key="4">
    <source>
        <dbReference type="PROSITE" id="PS50835"/>
    </source>
</evidence>
<keyword evidence="2" id="KW-1015">Disulfide bond</keyword>
<keyword evidence="3" id="KW-0472">Membrane</keyword>
<evidence type="ECO:0000313" key="6">
    <source>
        <dbReference type="Proteomes" id="UP000694680"/>
    </source>
</evidence>
<dbReference type="GO" id="GO:0009897">
    <property type="term" value="C:external side of plasma membrane"/>
    <property type="evidence" value="ECO:0007669"/>
    <property type="project" value="TreeGrafter"/>
</dbReference>
<keyword evidence="3" id="KW-0812">Transmembrane</keyword>
<dbReference type="Pfam" id="PF13927">
    <property type="entry name" value="Ig_3"/>
    <property type="match status" value="2"/>
</dbReference>
<reference evidence="5" key="2">
    <citation type="submission" date="2025-08" db="UniProtKB">
        <authorList>
            <consortium name="Ensembl"/>
        </authorList>
    </citation>
    <scope>IDENTIFICATION</scope>
</reference>
<dbReference type="InterPro" id="IPR003598">
    <property type="entry name" value="Ig_sub2"/>
</dbReference>
<evidence type="ECO:0000256" key="3">
    <source>
        <dbReference type="SAM" id="Phobius"/>
    </source>
</evidence>
<dbReference type="PANTHER" id="PTHR11481">
    <property type="entry name" value="IMMUNOGLOBULIN FC RECEPTOR"/>
    <property type="match status" value="1"/>
</dbReference>
<evidence type="ECO:0000256" key="1">
    <source>
        <dbReference type="ARBA" id="ARBA00022729"/>
    </source>
</evidence>
<reference evidence="5" key="3">
    <citation type="submission" date="2025-09" db="UniProtKB">
        <authorList>
            <consortium name="Ensembl"/>
        </authorList>
    </citation>
    <scope>IDENTIFICATION</scope>
</reference>
<dbReference type="GO" id="GO:0007166">
    <property type="term" value="P:cell surface receptor signaling pathway"/>
    <property type="evidence" value="ECO:0007669"/>
    <property type="project" value="TreeGrafter"/>
</dbReference>
<evidence type="ECO:0000256" key="2">
    <source>
        <dbReference type="ARBA" id="ARBA00023157"/>
    </source>
</evidence>
<dbReference type="InterPro" id="IPR013783">
    <property type="entry name" value="Ig-like_fold"/>
</dbReference>
<dbReference type="PROSITE" id="PS50835">
    <property type="entry name" value="IG_LIKE"/>
    <property type="match status" value="3"/>
</dbReference>